<dbReference type="STRING" id="42155.A0A0R3QHJ4"/>
<organism evidence="1">
    <name type="scientific">Brugia timori</name>
    <dbReference type="NCBI Taxonomy" id="42155"/>
    <lineage>
        <taxon>Eukaryota</taxon>
        <taxon>Metazoa</taxon>
        <taxon>Ecdysozoa</taxon>
        <taxon>Nematoda</taxon>
        <taxon>Chromadorea</taxon>
        <taxon>Rhabditida</taxon>
        <taxon>Spirurina</taxon>
        <taxon>Spiruromorpha</taxon>
        <taxon>Filarioidea</taxon>
        <taxon>Onchocercidae</taxon>
        <taxon>Brugia</taxon>
    </lineage>
</organism>
<dbReference type="AlphaFoldDB" id="A0A0R3QHJ4"/>
<evidence type="ECO:0000313" key="1">
    <source>
        <dbReference type="WBParaSite" id="BTMF_0000585901-mRNA-1"/>
    </source>
</evidence>
<reference evidence="1" key="1">
    <citation type="submission" date="2017-02" db="UniProtKB">
        <authorList>
            <consortium name="WormBaseParasite"/>
        </authorList>
    </citation>
    <scope>IDENTIFICATION</scope>
</reference>
<accession>A0A0R3QHJ4</accession>
<protein>
    <submittedName>
        <fullName evidence="1">Uncharacterized protein</fullName>
    </submittedName>
</protein>
<sequence length="151" mass="17161">MEPTDDNTACITYFARHPEELIDESVASTSAGIFGNLFSRIFKPSKDINIANNVRDTTTMSMSSRHDDVGEVSDISMGKFKDFNEIGDTGENSKEKDENGSDILEQRKKSYIRFASIFKGRNPGLLDYERLSLLKYHYVFSSNFPKQHFVV</sequence>
<dbReference type="WBParaSite" id="BTMF_0000585901-mRNA-1">
    <property type="protein sequence ID" value="BTMF_0000585901-mRNA-1"/>
    <property type="gene ID" value="BTMF_0000585901"/>
</dbReference>
<proteinExistence type="predicted"/>
<name>A0A0R3QHJ4_9BILA</name>